<comment type="caution">
    <text evidence="2">The sequence shown here is derived from an EMBL/GenBank/DDBJ whole genome shotgun (WGS) entry which is preliminary data.</text>
</comment>
<feature type="region of interest" description="Disordered" evidence="1">
    <location>
        <begin position="1"/>
        <end position="21"/>
    </location>
</feature>
<evidence type="ECO:0000256" key="1">
    <source>
        <dbReference type="SAM" id="MobiDB-lite"/>
    </source>
</evidence>
<accession>A0ABD1DJJ5</accession>
<evidence type="ECO:0000313" key="3">
    <source>
        <dbReference type="Proteomes" id="UP001562425"/>
    </source>
</evidence>
<gene>
    <name evidence="2" type="ORF">pipiens_007861</name>
</gene>
<dbReference type="EMBL" id="JBEHCU010005413">
    <property type="protein sequence ID" value="KAL1399912.1"/>
    <property type="molecule type" value="Genomic_DNA"/>
</dbReference>
<protein>
    <submittedName>
        <fullName evidence="2">Uncharacterized protein</fullName>
    </submittedName>
</protein>
<evidence type="ECO:0000313" key="2">
    <source>
        <dbReference type="EMBL" id="KAL1399912.1"/>
    </source>
</evidence>
<dbReference type="AlphaFoldDB" id="A0ABD1DJJ5"/>
<feature type="compositionally biased region" description="Low complexity" evidence="1">
    <location>
        <begin position="40"/>
        <end position="61"/>
    </location>
</feature>
<name>A0ABD1DJJ5_CULPP</name>
<proteinExistence type="predicted"/>
<keyword evidence="3" id="KW-1185">Reference proteome</keyword>
<reference evidence="2 3" key="1">
    <citation type="submission" date="2024-05" db="EMBL/GenBank/DDBJ databases">
        <title>Culex pipiens pipiens assembly and annotation.</title>
        <authorList>
            <person name="Alout H."/>
            <person name="Durand T."/>
        </authorList>
    </citation>
    <scope>NUCLEOTIDE SEQUENCE [LARGE SCALE GENOMIC DNA]</scope>
    <source>
        <strain evidence="2">HA-2024</strain>
        <tissue evidence="2">Whole body</tissue>
    </source>
</reference>
<feature type="region of interest" description="Disordered" evidence="1">
    <location>
        <begin position="36"/>
        <end position="61"/>
    </location>
</feature>
<sequence>MEPSKESSPYPPAGPGMMMSPPGQYAPAQPYGAYPPPVMVQPGAPGMAPGQPQQQQQQQQGVAYAEITHLIELFEETSF</sequence>
<dbReference type="Proteomes" id="UP001562425">
    <property type="component" value="Unassembled WGS sequence"/>
</dbReference>
<organism evidence="2 3">
    <name type="scientific">Culex pipiens pipiens</name>
    <name type="common">Northern house mosquito</name>
    <dbReference type="NCBI Taxonomy" id="38569"/>
    <lineage>
        <taxon>Eukaryota</taxon>
        <taxon>Metazoa</taxon>
        <taxon>Ecdysozoa</taxon>
        <taxon>Arthropoda</taxon>
        <taxon>Hexapoda</taxon>
        <taxon>Insecta</taxon>
        <taxon>Pterygota</taxon>
        <taxon>Neoptera</taxon>
        <taxon>Endopterygota</taxon>
        <taxon>Diptera</taxon>
        <taxon>Nematocera</taxon>
        <taxon>Culicoidea</taxon>
        <taxon>Culicidae</taxon>
        <taxon>Culicinae</taxon>
        <taxon>Culicini</taxon>
        <taxon>Culex</taxon>
        <taxon>Culex</taxon>
    </lineage>
</organism>